<dbReference type="SUPFAM" id="SSF52279">
    <property type="entry name" value="Beta-D-glucan exohydrolase, C-terminal domain"/>
    <property type="match status" value="1"/>
</dbReference>
<dbReference type="InterPro" id="IPR002772">
    <property type="entry name" value="Glyco_hydro_3_C"/>
</dbReference>
<dbReference type="Pfam" id="PF01915">
    <property type="entry name" value="Glyco_hydro_3_C"/>
    <property type="match status" value="1"/>
</dbReference>
<dbReference type="SMART" id="SM01217">
    <property type="entry name" value="Fn3_like"/>
    <property type="match status" value="1"/>
</dbReference>
<dbReference type="EMBL" id="AP027729">
    <property type="protein sequence ID" value="BDZ41844.1"/>
    <property type="molecule type" value="Genomic_DNA"/>
</dbReference>
<reference evidence="5" key="1">
    <citation type="journal article" date="2019" name="Int. J. Syst. Evol. Microbiol.">
        <title>The Global Catalogue of Microorganisms (GCM) 10K type strain sequencing project: providing services to taxonomists for standard genome sequencing and annotation.</title>
        <authorList>
            <consortium name="The Broad Institute Genomics Platform"/>
            <consortium name="The Broad Institute Genome Sequencing Center for Infectious Disease"/>
            <person name="Wu L."/>
            <person name="Ma J."/>
        </authorList>
    </citation>
    <scope>NUCLEOTIDE SEQUENCE [LARGE SCALE GENOMIC DNA]</scope>
    <source>
        <strain evidence="5">NBRC 108565</strain>
    </source>
</reference>
<dbReference type="Proteomes" id="UP001321475">
    <property type="component" value="Chromosome"/>
</dbReference>
<dbReference type="PANTHER" id="PTHR42715:SF10">
    <property type="entry name" value="BETA-GLUCOSIDASE"/>
    <property type="match status" value="1"/>
</dbReference>
<gene>
    <name evidence="4" type="ORF">GCM10025865_11430</name>
</gene>
<evidence type="ECO:0000256" key="1">
    <source>
        <dbReference type="ARBA" id="ARBA00005336"/>
    </source>
</evidence>
<name>A0ABM8G1D5_9CELL</name>
<sequence>MLRVLTQKAELGLLDADPELVPAGPAAAGDPIDLDPPANRALAREVAESSVTLLANDGTLPLGPGPFGRSAVPTDLGGASLGSHHPGESRRVALLGPCAAEPRTFLGCYSFPNHVLSRFPGTDDGVGIPSLLDALRGELAGSEIAYAPGVPVLERDASGIPAAVEAARDADVAVVAVGDLAALFGRGTSGEGCDAEDLRLPGLQHDLVEAVLATGTPVVLVVVSGRPYALGGLAERCAAVVQAFMPGEEGGEAIARVLSGAVNPSGRLPVGVPRTSGGQPGTYLAPVLGRFSDGVSNLDPTPLYPFGHGISYARFEYEDLELSAASVPADGSLTASVRVANSGERDGVETVQLYLSDDVAQVVQPVRRLVGFARVPLAAGEAATVTFTLHADRTAFTGVEGRRVVEPGWFGLGAGRSSEDLPAAARFEITGEPRFVDRGRVLTTPVTISRG</sequence>
<dbReference type="Gene3D" id="2.60.40.10">
    <property type="entry name" value="Immunoglobulins"/>
    <property type="match status" value="1"/>
</dbReference>
<dbReference type="InterPro" id="IPR036881">
    <property type="entry name" value="Glyco_hydro_3_C_sf"/>
</dbReference>
<protein>
    <recommendedName>
        <fullName evidence="3">Fibronectin type III-like domain-containing protein</fullName>
    </recommendedName>
</protein>
<evidence type="ECO:0000313" key="5">
    <source>
        <dbReference type="Proteomes" id="UP001321475"/>
    </source>
</evidence>
<dbReference type="Gene3D" id="3.40.50.1700">
    <property type="entry name" value="Glycoside hydrolase family 3 C-terminal domain"/>
    <property type="match status" value="1"/>
</dbReference>
<dbReference type="PANTHER" id="PTHR42715">
    <property type="entry name" value="BETA-GLUCOSIDASE"/>
    <property type="match status" value="1"/>
</dbReference>
<comment type="similarity">
    <text evidence="1">Belongs to the glycosyl hydrolase 3 family.</text>
</comment>
<dbReference type="Pfam" id="PF14310">
    <property type="entry name" value="Fn3-like"/>
    <property type="match status" value="1"/>
</dbReference>
<evidence type="ECO:0000256" key="2">
    <source>
        <dbReference type="ARBA" id="ARBA00022801"/>
    </source>
</evidence>
<evidence type="ECO:0000259" key="3">
    <source>
        <dbReference type="SMART" id="SM01217"/>
    </source>
</evidence>
<accession>A0ABM8G1D5</accession>
<proteinExistence type="inferred from homology"/>
<keyword evidence="2" id="KW-0378">Hydrolase</keyword>
<dbReference type="RefSeq" id="WP_286218923.1">
    <property type="nucleotide sequence ID" value="NZ_AP027729.1"/>
</dbReference>
<organism evidence="4 5">
    <name type="scientific">Paraoerskovia sediminicola</name>
    <dbReference type="NCBI Taxonomy" id="1138587"/>
    <lineage>
        <taxon>Bacteria</taxon>
        <taxon>Bacillati</taxon>
        <taxon>Actinomycetota</taxon>
        <taxon>Actinomycetes</taxon>
        <taxon>Micrococcales</taxon>
        <taxon>Cellulomonadaceae</taxon>
        <taxon>Paraoerskovia</taxon>
    </lineage>
</organism>
<keyword evidence="5" id="KW-1185">Reference proteome</keyword>
<evidence type="ECO:0000313" key="4">
    <source>
        <dbReference type="EMBL" id="BDZ41844.1"/>
    </source>
</evidence>
<dbReference type="InterPro" id="IPR013783">
    <property type="entry name" value="Ig-like_fold"/>
</dbReference>
<dbReference type="InterPro" id="IPR026891">
    <property type="entry name" value="Fn3-like"/>
</dbReference>
<feature type="domain" description="Fibronectin type III-like" evidence="3">
    <location>
        <begin position="349"/>
        <end position="418"/>
    </location>
</feature>
<dbReference type="InterPro" id="IPR050288">
    <property type="entry name" value="Cellulose_deg_GH3"/>
</dbReference>